<dbReference type="InterPro" id="IPR019018">
    <property type="entry name" value="Rab-bd_FIP-RBD"/>
</dbReference>
<proteinExistence type="predicted"/>
<protein>
    <recommendedName>
        <fullName evidence="12">Rab11 family-interacting protein 2</fullName>
    </recommendedName>
</protein>
<evidence type="ECO:0000256" key="11">
    <source>
        <dbReference type="ARBA" id="ARBA00062390"/>
    </source>
</evidence>
<dbReference type="InterPro" id="IPR035892">
    <property type="entry name" value="C2_domain_sf"/>
</dbReference>
<evidence type="ECO:0000313" key="16">
    <source>
        <dbReference type="EMBL" id="KAF6111007.1"/>
    </source>
</evidence>
<keyword evidence="6" id="KW-0677">Repeat</keyword>
<dbReference type="GO" id="GO:0045055">
    <property type="term" value="P:regulated exocytosis"/>
    <property type="evidence" value="ECO:0007669"/>
    <property type="project" value="TreeGrafter"/>
</dbReference>
<evidence type="ECO:0000256" key="1">
    <source>
        <dbReference type="ARBA" id="ARBA00004202"/>
    </source>
</evidence>
<dbReference type="Gene3D" id="2.60.40.150">
    <property type="entry name" value="C2 domain"/>
    <property type="match status" value="1"/>
</dbReference>
<keyword evidence="9" id="KW-0472">Membrane</keyword>
<sequence>MMLSEQAQKWFPTHVQVTVLQAKGLKPKGKSGTNDTYTIIQLGKEKYSTSVAEKTLEPVWKEEASFELPGLLMQGNPDKYILFLVVMHRSLVGLDKFLGQVAVNLNDIFEDKQRRKTEWFSLESKQGKRAKNRGEIKVNIQFMRNNMTASMFDLSMKDKTRSPFAKLKDKVKGRKNDGTFSDTSSAIIPSSHLTDANSEFSSGEIQMKSKPKKPFLLGPQRLSSAHSMSDLTGTHVSSEKLKSGPVGHTHLLSRQVDSFGAVPESGSLKSPHRRTLSFDTSKMTQPDSSVEESESSFGRQSDPFTNVTASLPQKFATLPRKKNPFEESSEPWDSNVTLFSKSMEARKENKREKREKVSLFERVTGKKDSRRSDKLNNGAAGSPCDLKSPNAFSEHRQDCFDYESTNPFTAKFRASHIMPSSRTSLLNSVLAEWRETFENFPTNLTSSEDLRKIPDSNPFDATAGYRSLTYEEVLQELVKHKELLRRKDTHIRELEDYIDNLLVRVMEETPSILRVPYEPSRRAGKFSNS</sequence>
<dbReference type="GO" id="GO:0023052">
    <property type="term" value="P:signaling"/>
    <property type="evidence" value="ECO:0007669"/>
    <property type="project" value="UniProtKB-ARBA"/>
</dbReference>
<gene>
    <name evidence="16" type="ORF">HJG60_015923</name>
</gene>
<dbReference type="Pfam" id="PF00168">
    <property type="entry name" value="C2"/>
    <property type="match status" value="1"/>
</dbReference>
<keyword evidence="3" id="KW-0813">Transport</keyword>
<dbReference type="GO" id="GO:0015031">
    <property type="term" value="P:protein transport"/>
    <property type="evidence" value="ECO:0007669"/>
    <property type="project" value="UniProtKB-KW"/>
</dbReference>
<dbReference type="CDD" id="cd08682">
    <property type="entry name" value="C2_Rab11-FIP_classI"/>
    <property type="match status" value="1"/>
</dbReference>
<keyword evidence="4" id="KW-1003">Cell membrane</keyword>
<dbReference type="SUPFAM" id="SSF144270">
    <property type="entry name" value="Eferin C-derminal domain-like"/>
    <property type="match status" value="1"/>
</dbReference>
<dbReference type="GO" id="GO:0007154">
    <property type="term" value="P:cell communication"/>
    <property type="evidence" value="ECO:0007669"/>
    <property type="project" value="UniProtKB-ARBA"/>
</dbReference>
<evidence type="ECO:0000256" key="12">
    <source>
        <dbReference type="ARBA" id="ARBA00071491"/>
    </source>
</evidence>
<comment type="subunit">
    <text evidence="11">Homooligomerizes in a Rab11-independent manner. Forms a heterooligomeric complex with RAB11FIP4. Interacts with AP2A1, MYO5B, RAB25 and REPS1. Interacts with RAB11A and RAB11B (activated GTP-bound form). Interacts with NPC1L1. Interacts (via NPF motifs) with EHD1 and EHD3. Interacts with TICAM2; this interaction directs RAB11FIP2 to the phagosome. Interacts with RAB14 and RAB25 (GTP-bound forms).</text>
</comment>
<evidence type="ECO:0000313" key="17">
    <source>
        <dbReference type="Proteomes" id="UP000664940"/>
    </source>
</evidence>
<feature type="compositionally biased region" description="Polar residues" evidence="13">
    <location>
        <begin position="194"/>
        <end position="204"/>
    </location>
</feature>
<dbReference type="AlphaFoldDB" id="A0A834EE44"/>
<keyword evidence="5" id="KW-0597">Phosphoprotein</keyword>
<evidence type="ECO:0000256" key="7">
    <source>
        <dbReference type="ARBA" id="ARBA00022753"/>
    </source>
</evidence>
<dbReference type="Pfam" id="PF09457">
    <property type="entry name" value="RBD-FIP"/>
    <property type="match status" value="1"/>
</dbReference>
<dbReference type="GO" id="GO:0031267">
    <property type="term" value="F:small GTPase binding"/>
    <property type="evidence" value="ECO:0007669"/>
    <property type="project" value="InterPro"/>
</dbReference>
<accession>A0A834EE44</accession>
<evidence type="ECO:0000256" key="4">
    <source>
        <dbReference type="ARBA" id="ARBA00022475"/>
    </source>
</evidence>
<feature type="region of interest" description="Disordered" evidence="13">
    <location>
        <begin position="194"/>
        <end position="246"/>
    </location>
</feature>
<evidence type="ECO:0000256" key="3">
    <source>
        <dbReference type="ARBA" id="ARBA00022448"/>
    </source>
</evidence>
<dbReference type="GO" id="GO:0055038">
    <property type="term" value="C:recycling endosome membrane"/>
    <property type="evidence" value="ECO:0007669"/>
    <property type="project" value="UniProtKB-SubCell"/>
</dbReference>
<evidence type="ECO:0000256" key="5">
    <source>
        <dbReference type="ARBA" id="ARBA00022553"/>
    </source>
</evidence>
<dbReference type="GO" id="GO:0001891">
    <property type="term" value="C:phagocytic cup"/>
    <property type="evidence" value="ECO:0007669"/>
    <property type="project" value="TreeGrafter"/>
</dbReference>
<evidence type="ECO:0000256" key="6">
    <source>
        <dbReference type="ARBA" id="ARBA00022737"/>
    </source>
</evidence>
<evidence type="ECO:0000259" key="15">
    <source>
        <dbReference type="PROSITE" id="PS51511"/>
    </source>
</evidence>
<feature type="compositionally biased region" description="Polar residues" evidence="13">
    <location>
        <begin position="221"/>
        <end position="236"/>
    </location>
</feature>
<evidence type="ECO:0000256" key="9">
    <source>
        <dbReference type="ARBA" id="ARBA00023136"/>
    </source>
</evidence>
<evidence type="ECO:0000256" key="2">
    <source>
        <dbReference type="ARBA" id="ARBA00004654"/>
    </source>
</evidence>
<feature type="domain" description="FIP-RBD" evidence="15">
    <location>
        <begin position="454"/>
        <end position="516"/>
    </location>
</feature>
<comment type="caution">
    <text evidence="16">The sequence shown here is derived from an EMBL/GenBank/DDBJ whole genome shotgun (WGS) entry which is preliminary data.</text>
</comment>
<feature type="region of interest" description="Disordered" evidence="13">
    <location>
        <begin position="346"/>
        <end position="389"/>
    </location>
</feature>
<feature type="compositionally biased region" description="Basic and acidic residues" evidence="13">
    <location>
        <begin position="346"/>
        <end position="374"/>
    </location>
</feature>
<dbReference type="InterPro" id="IPR000008">
    <property type="entry name" value="C2_dom"/>
</dbReference>
<feature type="region of interest" description="Disordered" evidence="13">
    <location>
        <begin position="261"/>
        <end position="306"/>
    </location>
</feature>
<dbReference type="Proteomes" id="UP000664940">
    <property type="component" value="Unassembled WGS sequence"/>
</dbReference>
<keyword evidence="7" id="KW-0967">Endosome</keyword>
<dbReference type="PANTHER" id="PTHR15746:SF20">
    <property type="entry name" value="RAB11 FAMILY-INTERACTING PROTEIN 2"/>
    <property type="match status" value="1"/>
</dbReference>
<dbReference type="FunFam" id="1.20.5.2440:FF:000002">
    <property type="entry name" value="rab11 family-interacting protein 2 isoform X1"/>
    <property type="match status" value="1"/>
</dbReference>
<comment type="function">
    <text evidence="10">A Rab11 effector binding preferentially phosphatidylinositol 3,4,5-trisphosphate (PtdInsP3) and phosphatidic acid (PA) and acting in the regulation of the transport of vesicles from the endosomal recycling compartment (ERC) to the plasma membrane. Involved in insulin granule exocytosis. Also involved in receptor-mediated endocytosis and membrane trafficking of recycling endosomes, probably originating from clathrin-coated vesicles. Required in a complex with MYO5B and RAB11 for the transport of NPC1L1 to the plasma membrane. Also acts as a regulator of cell polarity. Plays an essential role in phagocytosis through a mechanism involving TICAM2, RAC1 and CDC42 Rho GTPases for controlling actin-dynamics.</text>
</comment>
<dbReference type="InterPro" id="IPR037245">
    <property type="entry name" value="FIP-RBD_C_sf"/>
</dbReference>
<evidence type="ECO:0000259" key="14">
    <source>
        <dbReference type="PROSITE" id="PS50004"/>
    </source>
</evidence>
<dbReference type="Gene3D" id="1.20.5.2440">
    <property type="match status" value="1"/>
</dbReference>
<keyword evidence="8" id="KW-0653">Protein transport</keyword>
<dbReference type="EMBL" id="JABVXQ010000005">
    <property type="protein sequence ID" value="KAF6111007.1"/>
    <property type="molecule type" value="Genomic_DNA"/>
</dbReference>
<organism evidence="16 17">
    <name type="scientific">Phyllostomus discolor</name>
    <name type="common">pale spear-nosed bat</name>
    <dbReference type="NCBI Taxonomy" id="89673"/>
    <lineage>
        <taxon>Eukaryota</taxon>
        <taxon>Metazoa</taxon>
        <taxon>Chordata</taxon>
        <taxon>Craniata</taxon>
        <taxon>Vertebrata</taxon>
        <taxon>Euteleostomi</taxon>
        <taxon>Mammalia</taxon>
        <taxon>Eutheria</taxon>
        <taxon>Laurasiatheria</taxon>
        <taxon>Chiroptera</taxon>
        <taxon>Yangochiroptera</taxon>
        <taxon>Phyllostomidae</taxon>
        <taxon>Phyllostominae</taxon>
        <taxon>Phyllostomus</taxon>
    </lineage>
</organism>
<comment type="subcellular location">
    <subcellularLocation>
        <location evidence="1">Cell membrane</location>
        <topology evidence="1">Peripheral membrane protein</topology>
    </subcellularLocation>
    <subcellularLocation>
        <location evidence="2">Recycling endosome membrane</location>
        <topology evidence="2">Peripheral membrane protein</topology>
    </subcellularLocation>
</comment>
<feature type="domain" description="C2" evidence="14">
    <location>
        <begin position="1"/>
        <end position="120"/>
    </location>
</feature>
<dbReference type="PROSITE" id="PS51511">
    <property type="entry name" value="FIP_RBD"/>
    <property type="match status" value="1"/>
</dbReference>
<reference evidence="16 17" key="1">
    <citation type="journal article" date="2020" name="Nature">
        <title>Six reference-quality genomes reveal evolution of bat adaptations.</title>
        <authorList>
            <person name="Jebb D."/>
            <person name="Huang Z."/>
            <person name="Pippel M."/>
            <person name="Hughes G.M."/>
            <person name="Lavrichenko K."/>
            <person name="Devanna P."/>
            <person name="Winkler S."/>
            <person name="Jermiin L.S."/>
            <person name="Skirmuntt E.C."/>
            <person name="Katzourakis A."/>
            <person name="Burkitt-Gray L."/>
            <person name="Ray D.A."/>
            <person name="Sullivan K.A.M."/>
            <person name="Roscito J.G."/>
            <person name="Kirilenko B.M."/>
            <person name="Davalos L.M."/>
            <person name="Corthals A.P."/>
            <person name="Power M.L."/>
            <person name="Jones G."/>
            <person name="Ransome R.D."/>
            <person name="Dechmann D.K.N."/>
            <person name="Locatelli A.G."/>
            <person name="Puechmaille S.J."/>
            <person name="Fedrigo O."/>
            <person name="Jarvis E.D."/>
            <person name="Hiller M."/>
            <person name="Vernes S.C."/>
            <person name="Myers E.W."/>
            <person name="Teeling E.C."/>
        </authorList>
    </citation>
    <scope>NUCLEOTIDE SEQUENCE [LARGE SCALE GENOMIC DNA]</scope>
    <source>
        <strain evidence="16">Bat1K_MPI-CBG_1</strain>
    </source>
</reference>
<dbReference type="SUPFAM" id="SSF49562">
    <property type="entry name" value="C2 domain (Calcium/lipid-binding domain, CaLB)"/>
    <property type="match status" value="1"/>
</dbReference>
<dbReference type="PROSITE" id="PS50004">
    <property type="entry name" value="C2"/>
    <property type="match status" value="1"/>
</dbReference>
<name>A0A834EE44_9CHIR</name>
<dbReference type="SMART" id="SM00239">
    <property type="entry name" value="C2"/>
    <property type="match status" value="1"/>
</dbReference>
<evidence type="ECO:0000256" key="10">
    <source>
        <dbReference type="ARBA" id="ARBA00055128"/>
    </source>
</evidence>
<evidence type="ECO:0000256" key="8">
    <source>
        <dbReference type="ARBA" id="ARBA00022927"/>
    </source>
</evidence>
<feature type="compositionally biased region" description="Polar residues" evidence="13">
    <location>
        <begin position="295"/>
        <end position="306"/>
    </location>
</feature>
<evidence type="ECO:0000256" key="13">
    <source>
        <dbReference type="SAM" id="MobiDB-lite"/>
    </source>
</evidence>
<feature type="compositionally biased region" description="Polar residues" evidence="13">
    <location>
        <begin position="277"/>
        <end position="288"/>
    </location>
</feature>
<dbReference type="InterPro" id="IPR037789">
    <property type="entry name" value="FIP_classI"/>
</dbReference>
<dbReference type="FunFam" id="2.60.40.150:FF:000070">
    <property type="entry name" value="rab11 family-interacting protein 2 isoform X1"/>
    <property type="match status" value="1"/>
</dbReference>
<dbReference type="PANTHER" id="PTHR15746">
    <property type="entry name" value="RAB11-RELATED"/>
    <property type="match status" value="1"/>
</dbReference>